<sequence length="179" mass="20356">MSDVSEQKQIQRSWDQPQGASFEEWMNTRVARFSTRKYDWNALKFQADYDPKYRRAQMRYIGTGGTGVANDSSVIPSEHFTFSTMIIPAGHEGPPHLHVDVEEVFFVLRGKLKLVLEKDGERFETILTDRDVVSIPPGVYREEINIGEEDALMCVMLGAQKPVTPTYPPEHPLASIKRG</sequence>
<dbReference type="PANTHER" id="PTHR43346:SF1">
    <property type="entry name" value="QUERCETIN 2,3-DIOXYGENASE-RELATED"/>
    <property type="match status" value="1"/>
</dbReference>
<dbReference type="EMBL" id="WWCU01000003">
    <property type="protein sequence ID" value="MYN06664.1"/>
    <property type="molecule type" value="Genomic_DNA"/>
</dbReference>
<dbReference type="InterPro" id="IPR014710">
    <property type="entry name" value="RmlC-like_jellyroll"/>
</dbReference>
<dbReference type="SUPFAM" id="SSF51182">
    <property type="entry name" value="RmlC-like cupins"/>
    <property type="match status" value="1"/>
</dbReference>
<dbReference type="AlphaFoldDB" id="A0A7X4H9C1"/>
<feature type="domain" description="Cupin type-2" evidence="1">
    <location>
        <begin position="84"/>
        <end position="153"/>
    </location>
</feature>
<dbReference type="Gene3D" id="2.60.120.10">
    <property type="entry name" value="Jelly Rolls"/>
    <property type="match status" value="1"/>
</dbReference>
<keyword evidence="3" id="KW-1185">Reference proteome</keyword>
<evidence type="ECO:0000259" key="1">
    <source>
        <dbReference type="Pfam" id="PF07883"/>
    </source>
</evidence>
<dbReference type="InterPro" id="IPR011051">
    <property type="entry name" value="RmlC_Cupin_sf"/>
</dbReference>
<protein>
    <submittedName>
        <fullName evidence="2">Cupin domain-containing protein</fullName>
    </submittedName>
</protein>
<reference evidence="2 3" key="1">
    <citation type="submission" date="2019-12" db="EMBL/GenBank/DDBJ databases">
        <title>Novel species isolated from a subtropical stream in China.</title>
        <authorList>
            <person name="Lu H."/>
        </authorList>
    </citation>
    <scope>NUCLEOTIDE SEQUENCE [LARGE SCALE GENOMIC DNA]</scope>
    <source>
        <strain evidence="2 3">FT127W</strain>
    </source>
</reference>
<name>A0A7X4H9C1_9BURK</name>
<comment type="caution">
    <text evidence="2">The sequence shown here is derived from an EMBL/GenBank/DDBJ whole genome shotgun (WGS) entry which is preliminary data.</text>
</comment>
<evidence type="ECO:0000313" key="2">
    <source>
        <dbReference type="EMBL" id="MYN06664.1"/>
    </source>
</evidence>
<dbReference type="RefSeq" id="WP_161071041.1">
    <property type="nucleotide sequence ID" value="NZ_CP086370.1"/>
</dbReference>
<dbReference type="Pfam" id="PF07883">
    <property type="entry name" value="Cupin_2"/>
    <property type="match status" value="1"/>
</dbReference>
<evidence type="ECO:0000313" key="3">
    <source>
        <dbReference type="Proteomes" id="UP000450676"/>
    </source>
</evidence>
<organism evidence="2 3">
    <name type="scientific">Pseudoduganella aquatica</name>
    <dbReference type="NCBI Taxonomy" id="2660641"/>
    <lineage>
        <taxon>Bacteria</taxon>
        <taxon>Pseudomonadati</taxon>
        <taxon>Pseudomonadota</taxon>
        <taxon>Betaproteobacteria</taxon>
        <taxon>Burkholderiales</taxon>
        <taxon>Oxalobacteraceae</taxon>
        <taxon>Telluria group</taxon>
        <taxon>Pseudoduganella</taxon>
    </lineage>
</organism>
<proteinExistence type="predicted"/>
<gene>
    <name evidence="2" type="ORF">GTP77_04865</name>
</gene>
<dbReference type="InterPro" id="IPR052538">
    <property type="entry name" value="Flavonoid_dioxygenase-like"/>
</dbReference>
<dbReference type="InterPro" id="IPR013096">
    <property type="entry name" value="Cupin_2"/>
</dbReference>
<dbReference type="Proteomes" id="UP000450676">
    <property type="component" value="Unassembled WGS sequence"/>
</dbReference>
<accession>A0A7X4H9C1</accession>
<dbReference type="PANTHER" id="PTHR43346">
    <property type="entry name" value="LIGAND BINDING DOMAIN PROTEIN, PUTATIVE (AFU_ORTHOLOGUE AFUA_6G14370)-RELATED"/>
    <property type="match status" value="1"/>
</dbReference>
<dbReference type="CDD" id="cd02225">
    <property type="entry name" value="cupin_PA3510-like"/>
    <property type="match status" value="1"/>
</dbReference>